<comment type="similarity">
    <text evidence="1">Belongs to the VgrG protein family.</text>
</comment>
<evidence type="ECO:0000256" key="1">
    <source>
        <dbReference type="ARBA" id="ARBA00005558"/>
    </source>
</evidence>
<dbReference type="Gene3D" id="4.10.220.110">
    <property type="match status" value="1"/>
</dbReference>
<dbReference type="AlphaFoldDB" id="A0A7Y9WRW4"/>
<dbReference type="Pfam" id="PF10106">
    <property type="entry name" value="DUF2345"/>
    <property type="match status" value="1"/>
</dbReference>
<dbReference type="SUPFAM" id="SSF69255">
    <property type="entry name" value="gp5 N-terminal domain-like"/>
    <property type="match status" value="1"/>
</dbReference>
<dbReference type="Proteomes" id="UP000540929">
    <property type="component" value="Unassembled WGS sequence"/>
</dbReference>
<organism evidence="6 7">
    <name type="scientific">Paraburkholderia bryophila</name>
    <dbReference type="NCBI Taxonomy" id="420952"/>
    <lineage>
        <taxon>Bacteria</taxon>
        <taxon>Pseudomonadati</taxon>
        <taxon>Pseudomonadota</taxon>
        <taxon>Betaproteobacteria</taxon>
        <taxon>Burkholderiales</taxon>
        <taxon>Burkholderiaceae</taxon>
        <taxon>Paraburkholderia</taxon>
    </lineage>
</organism>
<name>A0A7Y9WRW4_9BURK</name>
<feature type="domain" description="Putative type VI secretion system Rhs element associated Vgr" evidence="5">
    <location>
        <begin position="547"/>
        <end position="649"/>
    </location>
</feature>
<keyword evidence="7" id="KW-1185">Reference proteome</keyword>
<evidence type="ECO:0000313" key="7">
    <source>
        <dbReference type="Proteomes" id="UP000540929"/>
    </source>
</evidence>
<feature type="compositionally biased region" description="Gly residues" evidence="2">
    <location>
        <begin position="691"/>
        <end position="711"/>
    </location>
</feature>
<dbReference type="InterPro" id="IPR037026">
    <property type="entry name" value="Vgr_OB-fold_dom_sf"/>
</dbReference>
<evidence type="ECO:0000313" key="6">
    <source>
        <dbReference type="EMBL" id="NYH26050.1"/>
    </source>
</evidence>
<accession>A0A7Y9WRW4</accession>
<evidence type="ECO:0000259" key="4">
    <source>
        <dbReference type="Pfam" id="PF10106"/>
    </source>
</evidence>
<dbReference type="EMBL" id="JACCAS010000002">
    <property type="protein sequence ID" value="NYH26050.1"/>
    <property type="molecule type" value="Genomic_DNA"/>
</dbReference>
<feature type="domain" description="DUF2345" evidence="4">
    <location>
        <begin position="709"/>
        <end position="857"/>
    </location>
</feature>
<dbReference type="Pfam" id="PF04717">
    <property type="entry name" value="Phage_base_V"/>
    <property type="match status" value="1"/>
</dbReference>
<dbReference type="NCBIfam" id="TIGR03361">
    <property type="entry name" value="VI_Rhs_Vgr"/>
    <property type="match status" value="1"/>
</dbReference>
<dbReference type="RefSeq" id="WP_179745785.1">
    <property type="nucleotide sequence ID" value="NZ_JACCAS010000002.1"/>
</dbReference>
<sequence length="981" mass="106124">MEVQEFIGRMTGGLAQQDRLLKFDTPLAANTLLPQRVFGRSRIGRNFDFTVDLVSTSGDIELKSLIAQPVTLWIQQADRSYAAHHGYVNTARRLGSNGSTTSYQLAFSSWMHFLRFRKDARIWQDKPADEILTDVFNQHPQAQGAFRFALKAPLPQRSFCVQYEDDWNFCHRIMESEGLFFWFEQADNGKAHTLIVTDDLASLSQLTRLGGQPVEFYRAGTGSETNALVQWSGTRTLHSTSLATRTFDYKSPSAAHPRSTSIPTLATHGDLPPQAEVYEYTGAYSWKEQTRGDRLSTIRMEEWESRAKRFHGSGAVRGMDVGGWFTLANHPVHDQGDAPSREFAVIETTWFIENNLPVSNNAPDFPHSLKSQIDEIRQANVSTGAADGQVTRSNVQRAMTAARNVFFVPHADGSEGFFLVQLEAQRRSVPFRSPFEHAKPTMHLQTGTVAGPANEEVYTDALNRIKVRMHWDRLNQGDERASCWMRVAQSDTGGGYGAVHVPRIGEEVVVDWVGGDCDRPIVTGRVYNGANAPQWHSNGLLSGFRSKEYGGGGFNHLVMDDSTGQNRVHLYSSTTGAHIHLGYLIAQTGNTRGNYLGSGFDLKSDAYGAVRAARGLMLTTQPAAREPLDAASASQQLASAESVLDSLSTASETHQAASLNDGRDALKAFNDATRSSVDGAHLSLEPDAGAEGSGGAASTGSGGRTAGGGTGKANTFKEPVMLLTSPAGIALSTQKSVHFGADEQLNIVSGQNTHVAAGKSLIASVAQSLSLFVQNAGMKLFAAKGKVEVRAHSDNIEVTAQKTLKLLSATQNIEAAAKQEVLLTSGGAYIRISGGNIEIHAPGMIDIKGSQHSFNGPTQGNYDLPALPAGELHNKLELNLADDSLKPVPNAPYKVMFENGGVMSGKLDTNGYAVLHDVPPGPVKAFFGEDARPFTQAPLPAAQDLAPDDVLKELHAAGHGEITQDNLASLFNRFSGRPDVQ</sequence>
<dbReference type="InterPro" id="IPR018769">
    <property type="entry name" value="VgrG2_DUF2345"/>
</dbReference>
<dbReference type="Gene3D" id="3.55.50.10">
    <property type="entry name" value="Baseplate protein-like domains"/>
    <property type="match status" value="1"/>
</dbReference>
<dbReference type="InterPro" id="IPR006533">
    <property type="entry name" value="T6SS_Vgr_RhsGE"/>
</dbReference>
<dbReference type="InterPro" id="IPR017847">
    <property type="entry name" value="T6SS_RhsGE_Vgr_subset"/>
</dbReference>
<dbReference type="Pfam" id="PF05954">
    <property type="entry name" value="Phage_GPD"/>
    <property type="match status" value="1"/>
</dbReference>
<gene>
    <name evidence="6" type="ORF">GGD40_005621</name>
</gene>
<dbReference type="SUPFAM" id="SSF69349">
    <property type="entry name" value="Phage fibre proteins"/>
    <property type="match status" value="1"/>
</dbReference>
<protein>
    <submittedName>
        <fullName evidence="6">Type VI secretion system secreted protein VgrG</fullName>
    </submittedName>
</protein>
<feature type="domain" description="Gp5/Type VI secretion system Vgr protein OB-fold" evidence="3">
    <location>
        <begin position="460"/>
        <end position="527"/>
    </location>
</feature>
<dbReference type="SUPFAM" id="SSF69279">
    <property type="entry name" value="Phage tail proteins"/>
    <property type="match status" value="2"/>
</dbReference>
<dbReference type="NCBIfam" id="TIGR01646">
    <property type="entry name" value="vgr_GE"/>
    <property type="match status" value="1"/>
</dbReference>
<dbReference type="InterPro" id="IPR006531">
    <property type="entry name" value="Gp5/Vgr_OB"/>
</dbReference>
<evidence type="ECO:0000259" key="5">
    <source>
        <dbReference type="Pfam" id="PF13296"/>
    </source>
</evidence>
<comment type="caution">
    <text evidence="6">The sequence shown here is derived from an EMBL/GenBank/DDBJ whole genome shotgun (WGS) entry which is preliminary data.</text>
</comment>
<proteinExistence type="inferred from homology"/>
<dbReference type="Gene3D" id="2.30.110.50">
    <property type="match status" value="1"/>
</dbReference>
<feature type="region of interest" description="Disordered" evidence="2">
    <location>
        <begin position="682"/>
        <end position="713"/>
    </location>
</feature>
<dbReference type="Pfam" id="PF13296">
    <property type="entry name" value="T6SS_Vgr"/>
    <property type="match status" value="1"/>
</dbReference>
<evidence type="ECO:0000256" key="2">
    <source>
        <dbReference type="SAM" id="MobiDB-lite"/>
    </source>
</evidence>
<dbReference type="InterPro" id="IPR028244">
    <property type="entry name" value="T6SS_Rhs_Vgr_dom"/>
</dbReference>
<evidence type="ECO:0000259" key="3">
    <source>
        <dbReference type="Pfam" id="PF04717"/>
    </source>
</evidence>
<reference evidence="6 7" key="1">
    <citation type="submission" date="2020-07" db="EMBL/GenBank/DDBJ databases">
        <title>Exploring microbial biodiversity for novel pathways involved in the catabolism of aromatic compounds derived from lignin.</title>
        <authorList>
            <person name="Elkins J."/>
        </authorList>
    </citation>
    <scope>NUCLEOTIDE SEQUENCE [LARGE SCALE GENOMIC DNA]</scope>
    <source>
        <strain evidence="6 7">H2C3C</strain>
    </source>
</reference>
<dbReference type="Gene3D" id="2.40.50.230">
    <property type="entry name" value="Gp5 N-terminal domain"/>
    <property type="match status" value="1"/>
</dbReference>